<dbReference type="Proteomes" id="UP000014760">
    <property type="component" value="Unassembled WGS sequence"/>
</dbReference>
<evidence type="ECO:0000256" key="1">
    <source>
        <dbReference type="SAM" id="Phobius"/>
    </source>
</evidence>
<evidence type="ECO:0000313" key="4">
    <source>
        <dbReference type="Proteomes" id="UP000014760"/>
    </source>
</evidence>
<reference evidence="4" key="1">
    <citation type="submission" date="2012-12" db="EMBL/GenBank/DDBJ databases">
        <authorList>
            <person name="Hellsten U."/>
            <person name="Grimwood J."/>
            <person name="Chapman J.A."/>
            <person name="Shapiro H."/>
            <person name="Aerts A."/>
            <person name="Otillar R.P."/>
            <person name="Terry A.Y."/>
            <person name="Boore J.L."/>
            <person name="Simakov O."/>
            <person name="Marletaz F."/>
            <person name="Cho S.-J."/>
            <person name="Edsinger-Gonzales E."/>
            <person name="Havlak P."/>
            <person name="Kuo D.-H."/>
            <person name="Larsson T."/>
            <person name="Lv J."/>
            <person name="Arendt D."/>
            <person name="Savage R."/>
            <person name="Osoegawa K."/>
            <person name="de Jong P."/>
            <person name="Lindberg D.R."/>
            <person name="Seaver E.C."/>
            <person name="Weisblat D.A."/>
            <person name="Putnam N.H."/>
            <person name="Grigoriev I.V."/>
            <person name="Rokhsar D.S."/>
        </authorList>
    </citation>
    <scope>NUCLEOTIDE SEQUENCE</scope>
    <source>
        <strain evidence="4">I ESC-2004</strain>
    </source>
</reference>
<dbReference type="HOGENOM" id="CLU_2043881_0_0_1"/>
<name>R7UZX7_CAPTE</name>
<feature type="transmembrane region" description="Helical" evidence="1">
    <location>
        <begin position="46"/>
        <end position="66"/>
    </location>
</feature>
<dbReference type="EnsemblMetazoa" id="CapteT140253">
    <property type="protein sequence ID" value="CapteP140253"/>
    <property type="gene ID" value="CapteG140253"/>
</dbReference>
<keyword evidence="4" id="KW-1185">Reference proteome</keyword>
<keyword evidence="1" id="KW-1133">Transmembrane helix</keyword>
<dbReference type="EMBL" id="KB298648">
    <property type="protein sequence ID" value="ELU08991.1"/>
    <property type="molecule type" value="Genomic_DNA"/>
</dbReference>
<sequence>LDFQKTFDTIQHKIILSKFLRHGIRGRLPSSLVHYLSGRQQREIKILMTVLLMAVLIQFLVVSLRVPSLVLYCFCYINDVTSVSERMHFTLFADHTNAFISAPNVDAVMTGMNEELRRFNI</sequence>
<reference evidence="3" key="3">
    <citation type="submission" date="2015-06" db="UniProtKB">
        <authorList>
            <consortium name="EnsemblMetazoa"/>
        </authorList>
    </citation>
    <scope>IDENTIFICATION</scope>
</reference>
<reference evidence="2 4" key="2">
    <citation type="journal article" date="2013" name="Nature">
        <title>Insights into bilaterian evolution from three spiralian genomes.</title>
        <authorList>
            <person name="Simakov O."/>
            <person name="Marletaz F."/>
            <person name="Cho S.J."/>
            <person name="Edsinger-Gonzales E."/>
            <person name="Havlak P."/>
            <person name="Hellsten U."/>
            <person name="Kuo D.H."/>
            <person name="Larsson T."/>
            <person name="Lv J."/>
            <person name="Arendt D."/>
            <person name="Savage R."/>
            <person name="Osoegawa K."/>
            <person name="de Jong P."/>
            <person name="Grimwood J."/>
            <person name="Chapman J.A."/>
            <person name="Shapiro H."/>
            <person name="Aerts A."/>
            <person name="Otillar R.P."/>
            <person name="Terry A.Y."/>
            <person name="Boore J.L."/>
            <person name="Grigoriev I.V."/>
            <person name="Lindberg D.R."/>
            <person name="Seaver E.C."/>
            <person name="Weisblat D.A."/>
            <person name="Putnam N.H."/>
            <person name="Rokhsar D.S."/>
        </authorList>
    </citation>
    <scope>NUCLEOTIDE SEQUENCE</scope>
    <source>
        <strain evidence="2 4">I ESC-2004</strain>
    </source>
</reference>
<organism evidence="2">
    <name type="scientific">Capitella teleta</name>
    <name type="common">Polychaete worm</name>
    <dbReference type="NCBI Taxonomy" id="283909"/>
    <lineage>
        <taxon>Eukaryota</taxon>
        <taxon>Metazoa</taxon>
        <taxon>Spiralia</taxon>
        <taxon>Lophotrochozoa</taxon>
        <taxon>Annelida</taxon>
        <taxon>Polychaeta</taxon>
        <taxon>Sedentaria</taxon>
        <taxon>Scolecida</taxon>
        <taxon>Capitellidae</taxon>
        <taxon>Capitella</taxon>
    </lineage>
</organism>
<dbReference type="EMBL" id="AMQN01006555">
    <property type="status" value="NOT_ANNOTATED_CDS"/>
    <property type="molecule type" value="Genomic_DNA"/>
</dbReference>
<dbReference type="OrthoDB" id="10056483at2759"/>
<proteinExistence type="predicted"/>
<evidence type="ECO:0000313" key="2">
    <source>
        <dbReference type="EMBL" id="ELU08991.1"/>
    </source>
</evidence>
<accession>R7UZX7</accession>
<keyword evidence="1" id="KW-0472">Membrane</keyword>
<evidence type="ECO:0000313" key="3">
    <source>
        <dbReference type="EnsemblMetazoa" id="CapteP140253"/>
    </source>
</evidence>
<dbReference type="AlphaFoldDB" id="R7UZX7"/>
<keyword evidence="1" id="KW-0812">Transmembrane</keyword>
<evidence type="ECO:0008006" key="5">
    <source>
        <dbReference type="Google" id="ProtNLM"/>
    </source>
</evidence>
<protein>
    <recommendedName>
        <fullName evidence="5">Reverse transcriptase domain-containing protein</fullName>
    </recommendedName>
</protein>
<feature type="non-terminal residue" evidence="2">
    <location>
        <position position="1"/>
    </location>
</feature>
<gene>
    <name evidence="2" type="ORF">CAPTEDRAFT_140253</name>
</gene>